<gene>
    <name evidence="1" type="ORF">PAHAL_3G499100</name>
</gene>
<sequence length="69" mass="7879">MALPKLVNRQGRNLVLVLASFGESNPELYGIQRKINPMIGFLNRKRCCIIGFTDHFKLLIHGQSAQKKR</sequence>
<organism evidence="1">
    <name type="scientific">Panicum hallii</name>
    <dbReference type="NCBI Taxonomy" id="206008"/>
    <lineage>
        <taxon>Eukaryota</taxon>
        <taxon>Viridiplantae</taxon>
        <taxon>Streptophyta</taxon>
        <taxon>Embryophyta</taxon>
        <taxon>Tracheophyta</taxon>
        <taxon>Spermatophyta</taxon>
        <taxon>Magnoliopsida</taxon>
        <taxon>Liliopsida</taxon>
        <taxon>Poales</taxon>
        <taxon>Poaceae</taxon>
        <taxon>PACMAD clade</taxon>
        <taxon>Panicoideae</taxon>
        <taxon>Panicodae</taxon>
        <taxon>Paniceae</taxon>
        <taxon>Panicinae</taxon>
        <taxon>Panicum</taxon>
        <taxon>Panicum sect. Panicum</taxon>
    </lineage>
</organism>
<reference evidence="1" key="1">
    <citation type="submission" date="2018-04" db="EMBL/GenBank/DDBJ databases">
        <title>WGS assembly of Panicum hallii.</title>
        <authorList>
            <person name="Lovell J."/>
            <person name="Jenkins J."/>
            <person name="Lowry D."/>
            <person name="Mamidi S."/>
            <person name="Sreedasyam A."/>
            <person name="Weng X."/>
            <person name="Barry K."/>
            <person name="Bonette J."/>
            <person name="Campitelli B."/>
            <person name="Daum C."/>
            <person name="Gordon S."/>
            <person name="Gould B."/>
            <person name="Lipzen A."/>
            <person name="Macqueen A."/>
            <person name="Palacio-Mejia J."/>
            <person name="Plott C."/>
            <person name="Shakirov E."/>
            <person name="Shu S."/>
            <person name="Yoshinaga Y."/>
            <person name="Zane M."/>
            <person name="Rokhsar D."/>
            <person name="Grimwood J."/>
            <person name="Schmutz J."/>
            <person name="Juenger T."/>
        </authorList>
    </citation>
    <scope>NUCLEOTIDE SEQUENCE [LARGE SCALE GENOMIC DNA]</scope>
    <source>
        <strain evidence="1">FIL2</strain>
    </source>
</reference>
<proteinExistence type="predicted"/>
<protein>
    <submittedName>
        <fullName evidence="1">Uncharacterized protein</fullName>
    </submittedName>
</protein>
<dbReference type="AlphaFoldDB" id="A0A2T8KM40"/>
<name>A0A2T8KM40_9POAL</name>
<dbReference type="Gramene" id="PVH63230">
    <property type="protein sequence ID" value="PVH63230"/>
    <property type="gene ID" value="PAHAL_3G499100"/>
</dbReference>
<accession>A0A2T8KM40</accession>
<dbReference type="Proteomes" id="UP000243499">
    <property type="component" value="Chromosome 3"/>
</dbReference>
<evidence type="ECO:0000313" key="1">
    <source>
        <dbReference type="EMBL" id="PVH63230.1"/>
    </source>
</evidence>
<dbReference type="EMBL" id="CM008048">
    <property type="protein sequence ID" value="PVH63230.1"/>
    <property type="molecule type" value="Genomic_DNA"/>
</dbReference>